<gene>
    <name evidence="2" type="ORF">BV898_17885</name>
</gene>
<feature type="signal peptide" evidence="1">
    <location>
        <begin position="1"/>
        <end position="23"/>
    </location>
</feature>
<reference evidence="3" key="1">
    <citation type="submission" date="2017-01" db="EMBL/GenBank/DDBJ databases">
        <title>Comparative genomics of anhydrobiosis in the tardigrade Hypsibius dujardini.</title>
        <authorList>
            <person name="Yoshida Y."/>
            <person name="Koutsovoulos G."/>
            <person name="Laetsch D."/>
            <person name="Stevens L."/>
            <person name="Kumar S."/>
            <person name="Horikawa D."/>
            <person name="Ishino K."/>
            <person name="Komine S."/>
            <person name="Tomita M."/>
            <person name="Blaxter M."/>
            <person name="Arakawa K."/>
        </authorList>
    </citation>
    <scope>NUCLEOTIDE SEQUENCE [LARGE SCALE GENOMIC DNA]</scope>
    <source>
        <strain evidence="3">Z151</strain>
    </source>
</reference>
<dbReference type="Proteomes" id="UP000192578">
    <property type="component" value="Unassembled WGS sequence"/>
</dbReference>
<proteinExistence type="predicted"/>
<keyword evidence="1" id="KW-0732">Signal</keyword>
<evidence type="ECO:0000313" key="2">
    <source>
        <dbReference type="EMBL" id="OWA53457.1"/>
    </source>
</evidence>
<accession>A0A9X6NG51</accession>
<dbReference type="InterPro" id="IPR029034">
    <property type="entry name" value="Cystine-knot_cytokine"/>
</dbReference>
<evidence type="ECO:0008006" key="4">
    <source>
        <dbReference type="Google" id="ProtNLM"/>
    </source>
</evidence>
<feature type="chain" id="PRO_5040801172" description="Spaetzle domain-containing protein" evidence="1">
    <location>
        <begin position="24"/>
        <end position="159"/>
    </location>
</feature>
<dbReference type="AlphaFoldDB" id="A0A9X6NG51"/>
<dbReference type="EMBL" id="MTYJ01000322">
    <property type="protein sequence ID" value="OWA53457.1"/>
    <property type="molecule type" value="Genomic_DNA"/>
</dbReference>
<evidence type="ECO:0000313" key="3">
    <source>
        <dbReference type="Proteomes" id="UP000192578"/>
    </source>
</evidence>
<sequence length="159" mass="17803">MFFGPFPTVPILLLMTAFPTSPGDSGMRVPRQLSAGRKETCPINGIEDLQRIFEKLWDNSVMFWKVPDSSSSRRKRQLQAQRPADYCGFAANYTETGPNYAPKFIRNGSCTDVSCMHGLYDCKPQLKTIKLLYIDPYTCERSFDAKLVVIGCLCQGASA</sequence>
<keyword evidence="3" id="KW-1185">Reference proteome</keyword>
<dbReference type="Gene3D" id="2.10.90.10">
    <property type="entry name" value="Cystine-knot cytokines"/>
    <property type="match status" value="1"/>
</dbReference>
<name>A0A9X6NG51_HYPEX</name>
<protein>
    <recommendedName>
        <fullName evidence="4">Spaetzle domain-containing protein</fullName>
    </recommendedName>
</protein>
<dbReference type="SUPFAM" id="SSF57501">
    <property type="entry name" value="Cystine-knot cytokines"/>
    <property type="match status" value="1"/>
</dbReference>
<organism evidence="2 3">
    <name type="scientific">Hypsibius exemplaris</name>
    <name type="common">Freshwater tardigrade</name>
    <dbReference type="NCBI Taxonomy" id="2072580"/>
    <lineage>
        <taxon>Eukaryota</taxon>
        <taxon>Metazoa</taxon>
        <taxon>Ecdysozoa</taxon>
        <taxon>Tardigrada</taxon>
        <taxon>Eutardigrada</taxon>
        <taxon>Parachela</taxon>
        <taxon>Hypsibioidea</taxon>
        <taxon>Hypsibiidae</taxon>
        <taxon>Hypsibius</taxon>
    </lineage>
</organism>
<evidence type="ECO:0000256" key="1">
    <source>
        <dbReference type="SAM" id="SignalP"/>
    </source>
</evidence>
<comment type="caution">
    <text evidence="2">The sequence shown here is derived from an EMBL/GenBank/DDBJ whole genome shotgun (WGS) entry which is preliminary data.</text>
</comment>